<evidence type="ECO:0000313" key="8">
    <source>
        <dbReference type="EMBL" id="PWL55599.1"/>
    </source>
</evidence>
<dbReference type="Pfam" id="PF02915">
    <property type="entry name" value="Rubrerythrin"/>
    <property type="match status" value="1"/>
</dbReference>
<dbReference type="RefSeq" id="WP_027639619.1">
    <property type="nucleotide sequence ID" value="NZ_BAAACD010000039.1"/>
</dbReference>
<keyword evidence="2" id="KW-0813">Transport</keyword>
<dbReference type="NCBIfam" id="NF045767">
    <property type="entry name" value="RuberyRbr"/>
    <property type="match status" value="1"/>
</dbReference>
<reference evidence="8 11" key="2">
    <citation type="submission" date="2018-03" db="EMBL/GenBank/DDBJ databases">
        <title>The uncultured portion of the human microbiome is neutrally assembled.</title>
        <authorList>
            <person name="Jeraldo P."/>
            <person name="Boardman L."/>
            <person name="White B.A."/>
            <person name="Nelson H."/>
            <person name="Goldenfeld N."/>
            <person name="Chia N."/>
        </authorList>
    </citation>
    <scope>NUCLEOTIDE SEQUENCE [LARGE SCALE GENOMIC DNA]</scope>
    <source>
        <strain evidence="8">CIM:MAG 903</strain>
    </source>
</reference>
<sequence>MELKDSKTKINLMRAFAGESQARNRYNISGAVAKQQGLYIIQQVFDYTANQEKEHAEVFYNFLKECGGTNINIEGGYPVDIYDTTAKILRAAEHNEHEESDKVYIDFSNVAKEEGFTNISKVFENIAKIENVHEKRFARYAEELEAGTLFKKNTDVTWMCTNCGFIIEGKEAPAACPVCKHPQGYFILYANSMFE</sequence>
<dbReference type="Pfam" id="PF21349">
    <property type="entry name" value="RUBY_RBDX"/>
    <property type="match status" value="1"/>
</dbReference>
<dbReference type="GO" id="GO:0005506">
    <property type="term" value="F:iron ion binding"/>
    <property type="evidence" value="ECO:0007669"/>
    <property type="project" value="InterPro"/>
</dbReference>
<keyword evidence="10" id="KW-1185">Reference proteome</keyword>
<dbReference type="Proteomes" id="UP000246114">
    <property type="component" value="Unassembled WGS sequence"/>
</dbReference>
<dbReference type="STRING" id="1529.SAMN04487885_12628"/>
<dbReference type="InterPro" id="IPR052364">
    <property type="entry name" value="Rubrerythrin"/>
</dbReference>
<dbReference type="PANTHER" id="PTHR43865:SF1">
    <property type="entry name" value="RUBRERYTHRIN-RELATED"/>
    <property type="match status" value="1"/>
</dbReference>
<evidence type="ECO:0000256" key="4">
    <source>
        <dbReference type="ARBA" id="ARBA00022982"/>
    </source>
</evidence>
<feature type="domain" description="Rubredoxin-like" evidence="6">
    <location>
        <begin position="155"/>
        <end position="189"/>
    </location>
</feature>
<evidence type="ECO:0000256" key="1">
    <source>
        <dbReference type="ARBA" id="ARBA00001965"/>
    </source>
</evidence>
<evidence type="ECO:0000259" key="6">
    <source>
        <dbReference type="PROSITE" id="PS50903"/>
    </source>
</evidence>
<dbReference type="EMBL" id="QAMZ01000005">
    <property type="protein sequence ID" value="PWL55599.1"/>
    <property type="molecule type" value="Genomic_DNA"/>
</dbReference>
<dbReference type="InterPro" id="IPR024934">
    <property type="entry name" value="Rubredoxin-like_dom"/>
</dbReference>
<keyword evidence="3" id="KW-0479">Metal-binding</keyword>
<feature type="domain" description="Ferritin-like diiron" evidence="7">
    <location>
        <begin position="2"/>
        <end position="148"/>
    </location>
</feature>
<dbReference type="GeneID" id="90545539"/>
<dbReference type="CDD" id="cd01041">
    <property type="entry name" value="Rubrerythrin"/>
    <property type="match status" value="1"/>
</dbReference>
<protein>
    <submittedName>
        <fullName evidence="8 9">Rubrerythrin</fullName>
    </submittedName>
</protein>
<dbReference type="InterPro" id="IPR003251">
    <property type="entry name" value="Rr_diiron-bd_dom"/>
</dbReference>
<evidence type="ECO:0000313" key="9">
    <source>
        <dbReference type="EMBL" id="SFG11129.1"/>
    </source>
</evidence>
<dbReference type="EMBL" id="FOOE01000026">
    <property type="protein sequence ID" value="SFG11129.1"/>
    <property type="molecule type" value="Genomic_DNA"/>
</dbReference>
<dbReference type="Gene3D" id="2.20.28.10">
    <property type="match status" value="1"/>
</dbReference>
<dbReference type="SUPFAM" id="SSF57802">
    <property type="entry name" value="Rubredoxin-like"/>
    <property type="match status" value="1"/>
</dbReference>
<reference evidence="9 10" key="1">
    <citation type="submission" date="2016-10" db="EMBL/GenBank/DDBJ databases">
        <authorList>
            <person name="de Groot N.N."/>
        </authorList>
    </citation>
    <scope>NUCLEOTIDE SEQUENCE [LARGE SCALE GENOMIC DNA]</scope>
    <source>
        <strain evidence="9 10">NLAE-zl-G419</strain>
    </source>
</reference>
<keyword evidence="4" id="KW-0249">Electron transport</keyword>
<evidence type="ECO:0000313" key="11">
    <source>
        <dbReference type="Proteomes" id="UP000246114"/>
    </source>
</evidence>
<dbReference type="Proteomes" id="UP000182135">
    <property type="component" value="Unassembled WGS sequence"/>
</dbReference>
<dbReference type="GO" id="GO:0016491">
    <property type="term" value="F:oxidoreductase activity"/>
    <property type="evidence" value="ECO:0007669"/>
    <property type="project" value="InterPro"/>
</dbReference>
<dbReference type="InterPro" id="IPR048574">
    <property type="entry name" value="RUBY_RBDX"/>
</dbReference>
<keyword evidence="5" id="KW-0408">Iron</keyword>
<dbReference type="CDD" id="cd00729">
    <property type="entry name" value="rubredoxin_SM"/>
    <property type="match status" value="1"/>
</dbReference>
<dbReference type="eggNOG" id="COG1592">
    <property type="taxonomic scope" value="Bacteria"/>
</dbReference>
<evidence type="ECO:0000256" key="5">
    <source>
        <dbReference type="ARBA" id="ARBA00023004"/>
    </source>
</evidence>
<dbReference type="PROSITE" id="PS50903">
    <property type="entry name" value="RUBREDOXIN_LIKE"/>
    <property type="match status" value="1"/>
</dbReference>
<dbReference type="PANTHER" id="PTHR43865">
    <property type="entry name" value="RUBRERYTHRIN-RELATED"/>
    <property type="match status" value="1"/>
</dbReference>
<dbReference type="SUPFAM" id="SSF47240">
    <property type="entry name" value="Ferritin-like"/>
    <property type="match status" value="1"/>
</dbReference>
<accession>A0A1I2P7S1</accession>
<gene>
    <name evidence="8" type="ORF">DBY38_01340</name>
    <name evidence="9" type="ORF">SAMN04487885_12628</name>
</gene>
<proteinExistence type="predicted"/>
<dbReference type="AlphaFoldDB" id="A0A1I2P7S1"/>
<organism evidence="9 10">
    <name type="scientific">Clostridium cadaveris</name>
    <dbReference type="NCBI Taxonomy" id="1529"/>
    <lineage>
        <taxon>Bacteria</taxon>
        <taxon>Bacillati</taxon>
        <taxon>Bacillota</taxon>
        <taxon>Clostridia</taxon>
        <taxon>Eubacteriales</taxon>
        <taxon>Clostridiaceae</taxon>
        <taxon>Clostridium</taxon>
    </lineage>
</organism>
<evidence type="ECO:0000256" key="2">
    <source>
        <dbReference type="ARBA" id="ARBA00022448"/>
    </source>
</evidence>
<dbReference type="InterPro" id="IPR012347">
    <property type="entry name" value="Ferritin-like"/>
</dbReference>
<dbReference type="OrthoDB" id="9799749at2"/>
<dbReference type="InterPro" id="IPR009040">
    <property type="entry name" value="Ferritin-like_diiron"/>
</dbReference>
<name>A0A1I2P7S1_9CLOT</name>
<dbReference type="InterPro" id="IPR009078">
    <property type="entry name" value="Ferritin-like_SF"/>
</dbReference>
<evidence type="ECO:0000313" key="10">
    <source>
        <dbReference type="Proteomes" id="UP000182135"/>
    </source>
</evidence>
<dbReference type="PROSITE" id="PS50905">
    <property type="entry name" value="FERRITIN_LIKE"/>
    <property type="match status" value="1"/>
</dbReference>
<comment type="cofactor">
    <cofactor evidence="1">
        <name>Fe(3+)</name>
        <dbReference type="ChEBI" id="CHEBI:29034"/>
    </cofactor>
</comment>
<evidence type="ECO:0000259" key="7">
    <source>
        <dbReference type="PROSITE" id="PS50905"/>
    </source>
</evidence>
<dbReference type="Gene3D" id="1.20.1260.10">
    <property type="match status" value="1"/>
</dbReference>
<evidence type="ECO:0000256" key="3">
    <source>
        <dbReference type="ARBA" id="ARBA00022723"/>
    </source>
</evidence>